<dbReference type="Pfam" id="PF12937">
    <property type="entry name" value="F-box-like"/>
    <property type="match status" value="1"/>
</dbReference>
<name>A0A5N5QLE6_9AGAM</name>
<dbReference type="EMBL" id="SSOP01000069">
    <property type="protein sequence ID" value="KAB5592321.1"/>
    <property type="molecule type" value="Genomic_DNA"/>
</dbReference>
<dbReference type="AlphaFoldDB" id="A0A5N5QLE6"/>
<dbReference type="Gene3D" id="1.20.1280.50">
    <property type="match status" value="1"/>
</dbReference>
<dbReference type="OrthoDB" id="722566at2759"/>
<dbReference type="InterPro" id="IPR001810">
    <property type="entry name" value="F-box_dom"/>
</dbReference>
<evidence type="ECO:0000259" key="1">
    <source>
        <dbReference type="PROSITE" id="PS50181"/>
    </source>
</evidence>
<accession>A0A5N5QLE6</accession>
<comment type="caution">
    <text evidence="2">The sequence shown here is derived from an EMBL/GenBank/DDBJ whole genome shotgun (WGS) entry which is preliminary data.</text>
</comment>
<organism evidence="2 3">
    <name type="scientific">Ceratobasidium theobromae</name>
    <dbReference type="NCBI Taxonomy" id="1582974"/>
    <lineage>
        <taxon>Eukaryota</taxon>
        <taxon>Fungi</taxon>
        <taxon>Dikarya</taxon>
        <taxon>Basidiomycota</taxon>
        <taxon>Agaricomycotina</taxon>
        <taxon>Agaricomycetes</taxon>
        <taxon>Cantharellales</taxon>
        <taxon>Ceratobasidiaceae</taxon>
        <taxon>Ceratobasidium</taxon>
    </lineage>
</organism>
<protein>
    <submittedName>
        <fullName evidence="2">F-box-like protein</fullName>
    </submittedName>
</protein>
<dbReference type="InterPro" id="IPR036047">
    <property type="entry name" value="F-box-like_dom_sf"/>
</dbReference>
<keyword evidence="3" id="KW-1185">Reference proteome</keyword>
<sequence>MNSLERIPTEVLIQCLAYLPGHDLINVLSVSSTLRAVAAQDLLWEGHCDRIYNKGSSEVVGWRPIHELGMCNEQNKLSYHLLWRRLALAEPYLGWWLSLDESSAGIIMRIWLDDQRLVVSHIIPVTGPTSSTIPQVLAIRNTMNHIFALSSHDNFLNPLFIDTQSVILEQWSTQSVQWLYEGPSRIMHSRYTSQSFHASNKSTKTSSTQLPALVDLAHSFNWPFRNSPSLFNVVRHSGVLYDDQGYAIATRVPTISLPRTTSHRAYVSIHSPFEVPEFSQLIAQGTWVASYGDSHGWEFIYIHLRKIDERDLSGQWGDERNLGSVVAPDAQDVQHIFNLPTISSPVLTSEDLKIGKTIIEAIKITGSCYSSLTWPRGLRLMWFTGDVNVPRGVRTFVGFIDHKQAWSGPSENGDFLPRPDSHPWPLLPGSDIQRGTPAAALPASLDEMKAQDRPARGITMPGLMRVSDTGFLDPKWANATVHIANRREIRVMLIDGHHVTTFFKVDKSMFELMT</sequence>
<feature type="domain" description="F-box" evidence="1">
    <location>
        <begin position="1"/>
        <end position="47"/>
    </location>
</feature>
<dbReference type="SUPFAM" id="SSF81383">
    <property type="entry name" value="F-box domain"/>
    <property type="match status" value="1"/>
</dbReference>
<dbReference type="PROSITE" id="PS50181">
    <property type="entry name" value="FBOX"/>
    <property type="match status" value="1"/>
</dbReference>
<proteinExistence type="predicted"/>
<reference evidence="2 3" key="1">
    <citation type="journal article" date="2019" name="Fungal Biol. Biotechnol.">
        <title>Draft genome sequence of fastidious pathogen Ceratobasidium theobromae, which causes vascular-streak dieback in Theobroma cacao.</title>
        <authorList>
            <person name="Ali S.S."/>
            <person name="Asman A."/>
            <person name="Shao J."/>
            <person name="Firmansyah A.P."/>
            <person name="Susilo A.W."/>
            <person name="Rosmana A."/>
            <person name="McMahon P."/>
            <person name="Junaid M."/>
            <person name="Guest D."/>
            <person name="Kheng T.Y."/>
            <person name="Meinhardt L.W."/>
            <person name="Bailey B.A."/>
        </authorList>
    </citation>
    <scope>NUCLEOTIDE SEQUENCE [LARGE SCALE GENOMIC DNA]</scope>
    <source>
        <strain evidence="2 3">CT2</strain>
    </source>
</reference>
<dbReference type="Proteomes" id="UP000383932">
    <property type="component" value="Unassembled WGS sequence"/>
</dbReference>
<evidence type="ECO:0000313" key="2">
    <source>
        <dbReference type="EMBL" id="KAB5592321.1"/>
    </source>
</evidence>
<evidence type="ECO:0000313" key="3">
    <source>
        <dbReference type="Proteomes" id="UP000383932"/>
    </source>
</evidence>
<gene>
    <name evidence="2" type="ORF">CTheo_4251</name>
</gene>